<dbReference type="Proteomes" id="UP000731519">
    <property type="component" value="Unassembled WGS sequence"/>
</dbReference>
<evidence type="ECO:0000256" key="1">
    <source>
        <dbReference type="ARBA" id="ARBA00022801"/>
    </source>
</evidence>
<proteinExistence type="predicted"/>
<name>A0ABQ6XLZ4_STRFR</name>
<gene>
    <name evidence="4" type="ORF">K701_27120</name>
</gene>
<organism evidence="4 5">
    <name type="scientific">Streptomyces fradiae ATCC 10745 = DSM 40063</name>
    <dbReference type="NCBI Taxonomy" id="1319510"/>
    <lineage>
        <taxon>Bacteria</taxon>
        <taxon>Bacillati</taxon>
        <taxon>Actinomycetota</taxon>
        <taxon>Actinomycetes</taxon>
        <taxon>Kitasatosporales</taxon>
        <taxon>Streptomycetaceae</taxon>
        <taxon>Streptomyces</taxon>
    </lineage>
</organism>
<accession>A0ABQ6XLZ4</accession>
<comment type="caution">
    <text evidence="4">The sequence shown here is derived from an EMBL/GenBank/DDBJ whole genome shotgun (WGS) entry which is preliminary data.</text>
</comment>
<dbReference type="InterPro" id="IPR052016">
    <property type="entry name" value="Bact_Sigma-Reg"/>
</dbReference>
<dbReference type="InterPro" id="IPR036890">
    <property type="entry name" value="HATPase_C_sf"/>
</dbReference>
<feature type="domain" description="PPM-type phosphatase" evidence="3">
    <location>
        <begin position="363"/>
        <end position="574"/>
    </location>
</feature>
<evidence type="ECO:0000256" key="2">
    <source>
        <dbReference type="SAM" id="Coils"/>
    </source>
</evidence>
<dbReference type="EMBL" id="ASYR01000047">
    <property type="protein sequence ID" value="KAF0646788.1"/>
    <property type="molecule type" value="Genomic_DNA"/>
</dbReference>
<protein>
    <recommendedName>
        <fullName evidence="3">PPM-type phosphatase domain-containing protein</fullName>
    </recommendedName>
</protein>
<keyword evidence="1" id="KW-0378">Hydrolase</keyword>
<dbReference type="PANTHER" id="PTHR43156:SF2">
    <property type="entry name" value="STAGE II SPORULATION PROTEIN E"/>
    <property type="match status" value="1"/>
</dbReference>
<dbReference type="PANTHER" id="PTHR43156">
    <property type="entry name" value="STAGE II SPORULATION PROTEIN E-RELATED"/>
    <property type="match status" value="1"/>
</dbReference>
<dbReference type="Gene3D" id="3.60.40.10">
    <property type="entry name" value="PPM-type phosphatase domain"/>
    <property type="match status" value="1"/>
</dbReference>
<dbReference type="SUPFAM" id="SSF55874">
    <property type="entry name" value="ATPase domain of HSP90 chaperone/DNA topoisomerase II/histidine kinase"/>
    <property type="match status" value="1"/>
</dbReference>
<dbReference type="InterPro" id="IPR003594">
    <property type="entry name" value="HATPase_dom"/>
</dbReference>
<dbReference type="InterPro" id="IPR036457">
    <property type="entry name" value="PPM-type-like_dom_sf"/>
</dbReference>
<dbReference type="SMART" id="SM00331">
    <property type="entry name" value="PP2C_SIG"/>
    <property type="match status" value="1"/>
</dbReference>
<dbReference type="Gene3D" id="3.30.565.10">
    <property type="entry name" value="Histidine kinase-like ATPase, C-terminal domain"/>
    <property type="match status" value="1"/>
</dbReference>
<feature type="coiled-coil region" evidence="2">
    <location>
        <begin position="177"/>
        <end position="204"/>
    </location>
</feature>
<sequence>MVRSWIDEAGLSVRDIHSRLTPEHFADGRVADLRRLRIHLSGEDLTWDVVEAVADVCFPDEPAHQALGRVREARALWDKAQSAPTLVAVDGQVVVSPRELIEEKERTIQVYRDLVRARQAYETSEQGRQQALRIASMLFLVLGQAQAKVAELSRRIDARTGVGVYSPDPTRALQPQLKRARDQEARLSAQLERAVSQRDEAQRIADLAARRVQMLEAYLLDIGQQPLVSDAGDLAVISADAVVHDVPGEDSALDQFDEILARTDDALDREQEAVRDAADDLGVVAEPHDSSDARIIAGSVFPHPRSSAGDSSPELFRTTLNNSYGLDDDVAVLRERLALAEKDRHKTAVSLQQSLLPKELEQPDDLRIAATYQPGDSDAGGDWYDVVSLGAGRTAFVIGDVMGRGVRAAAAMGQLRAAVRAYARLDLPPHEVIQLLDGLAAEIAASQIATCVYAVHDPHGGQLVYASAGHLPILVRDEDGTVRRAEDPTGAPLGTGGWRHASGSIGLPPGSTAVLYTDGLVERRDRDIDESVAVLERTLAGVQGTPGDICATLLRTLGADAYLEDDIAVLALQHPTRTGADAELFVHAALDLGGGVETAPRARRFARNTLASWRLPAGTCDLGVLAASELVANALQHGTPPVGLRLRRTDRRLIIEVTDADDHLPRRRQAGPADEAGRGMSVIAAIASSWGSRRDSGGGKAVWCELPLGG</sequence>
<dbReference type="Pfam" id="PF07228">
    <property type="entry name" value="SpoIIE"/>
    <property type="match status" value="1"/>
</dbReference>
<dbReference type="InterPro" id="IPR001932">
    <property type="entry name" value="PPM-type_phosphatase-like_dom"/>
</dbReference>
<evidence type="ECO:0000259" key="3">
    <source>
        <dbReference type="SMART" id="SM00331"/>
    </source>
</evidence>
<dbReference type="CDD" id="cd16936">
    <property type="entry name" value="HATPase_RsbW-like"/>
    <property type="match status" value="1"/>
</dbReference>
<evidence type="ECO:0000313" key="5">
    <source>
        <dbReference type="Proteomes" id="UP000731519"/>
    </source>
</evidence>
<dbReference type="Pfam" id="PF13581">
    <property type="entry name" value="HATPase_c_2"/>
    <property type="match status" value="1"/>
</dbReference>
<keyword evidence="5" id="KW-1185">Reference proteome</keyword>
<reference evidence="4 5" key="1">
    <citation type="submission" date="2013-05" db="EMBL/GenBank/DDBJ databases">
        <title>Genome Sequence of Streptomyces fradiae.</title>
        <authorList>
            <person name="Kirby R."/>
        </authorList>
    </citation>
    <scope>NUCLEOTIDE SEQUENCE [LARGE SCALE GENOMIC DNA]</scope>
    <source>
        <strain evidence="4 5">ATCC 10745</strain>
    </source>
</reference>
<dbReference type="SUPFAM" id="SSF81606">
    <property type="entry name" value="PP2C-like"/>
    <property type="match status" value="1"/>
</dbReference>
<keyword evidence="2" id="KW-0175">Coiled coil</keyword>
<evidence type="ECO:0000313" key="4">
    <source>
        <dbReference type="EMBL" id="KAF0646788.1"/>
    </source>
</evidence>